<reference evidence="9 10" key="1">
    <citation type="submission" date="2016-12" db="EMBL/GenBank/DDBJ databases">
        <title>Isolation and genomic insights into novel planktonic Zetaproteobacteria from stratified waters of the Chesapeake Bay.</title>
        <authorList>
            <person name="McAllister S.M."/>
            <person name="Kato S."/>
            <person name="Chan C.S."/>
            <person name="Chiu B.K."/>
            <person name="Field E.K."/>
        </authorList>
    </citation>
    <scope>NUCLEOTIDE SEQUENCE [LARGE SCALE GENOMIC DNA]</scope>
    <source>
        <strain evidence="9 10">CP-5</strain>
    </source>
</reference>
<evidence type="ECO:0000256" key="2">
    <source>
        <dbReference type="ARBA" id="ARBA00022448"/>
    </source>
</evidence>
<sequence>MSKYHYRPLLRCALLFTNFFLIIAALYHLKPVSRSIFLEAVGSEYLPYVWMATALVLGLIVSFYYRLVARFSRLHVVISTVLIITVLLVFFRLLLIQPAQITAFAFFIFVDILSVVLVEQFWSITNTVYSEEEGKRWYAYIATGGLVGGVAGGLATGAFIRHTSLQSVDLLLVAAAILLGLIALTLVMYRTGLYRSERGEGDERRVEEGSWRAILAHRYLKLIAVIVLLAQVVEPLVEYQFMTVIEAAISGREERTAYLGDFFSLLGVVAIAINLLLVPLVHRWMGVIAGLTAQPLAVAISSLFYLSSSGLAAGAALKIADRGLSYSINRASKELLYASVNPQLIFQAKAWIDMFGYRLFRILGSLLILILTQWLPSSDLSWLVLLVCVIWGVALVMLRREHAERVLKRD</sequence>
<name>A0A2K8KWG4_MARES</name>
<feature type="transmembrane region" description="Helical" evidence="8">
    <location>
        <begin position="380"/>
        <end position="398"/>
    </location>
</feature>
<evidence type="ECO:0000256" key="5">
    <source>
        <dbReference type="ARBA" id="ARBA00022840"/>
    </source>
</evidence>
<gene>
    <name evidence="9" type="ORF">Ga0123461_0778</name>
</gene>
<keyword evidence="3 8" id="KW-0812">Transmembrane</keyword>
<evidence type="ECO:0000256" key="8">
    <source>
        <dbReference type="RuleBase" id="RU363121"/>
    </source>
</evidence>
<dbReference type="InterPro" id="IPR004667">
    <property type="entry name" value="ADP_ATP_car_bac_type"/>
</dbReference>
<keyword evidence="6 8" id="KW-1133">Transmembrane helix</keyword>
<dbReference type="SUPFAM" id="SSF103473">
    <property type="entry name" value="MFS general substrate transporter"/>
    <property type="match status" value="1"/>
</dbReference>
<feature type="transmembrane region" description="Helical" evidence="8">
    <location>
        <begin position="137"/>
        <end position="158"/>
    </location>
</feature>
<feature type="transmembrane region" description="Helical" evidence="8">
    <location>
        <begin position="101"/>
        <end position="125"/>
    </location>
</feature>
<dbReference type="Pfam" id="PF03219">
    <property type="entry name" value="TLC"/>
    <property type="match status" value="1"/>
</dbReference>
<proteinExistence type="inferred from homology"/>
<dbReference type="GO" id="GO:0005471">
    <property type="term" value="F:ATP:ADP antiporter activity"/>
    <property type="evidence" value="ECO:0007669"/>
    <property type="project" value="InterPro"/>
</dbReference>
<feature type="transmembrane region" description="Helical" evidence="8">
    <location>
        <begin position="355"/>
        <end position="374"/>
    </location>
</feature>
<evidence type="ECO:0000256" key="3">
    <source>
        <dbReference type="ARBA" id="ARBA00022692"/>
    </source>
</evidence>
<keyword evidence="5 8" id="KW-0067">ATP-binding</keyword>
<organism evidence="9 10">
    <name type="scientific">Mariprofundus aestuarium</name>
    <dbReference type="NCBI Taxonomy" id="1921086"/>
    <lineage>
        <taxon>Bacteria</taxon>
        <taxon>Pseudomonadati</taxon>
        <taxon>Pseudomonadota</taxon>
        <taxon>Candidatius Mariprofundia</taxon>
        <taxon>Mariprofundales</taxon>
        <taxon>Mariprofundaceae</taxon>
        <taxon>Mariprofundus</taxon>
    </lineage>
</organism>
<feature type="transmembrane region" description="Helical" evidence="8">
    <location>
        <begin position="12"/>
        <end position="29"/>
    </location>
</feature>
<dbReference type="PANTHER" id="PTHR43596">
    <property type="entry name" value="ADP,ATP CARRIER PROTEIN"/>
    <property type="match status" value="1"/>
</dbReference>
<keyword evidence="4 8" id="KW-0547">Nucleotide-binding</keyword>
<dbReference type="KEGG" id="maes:Ga0123461_0778"/>
<dbReference type="GO" id="GO:0005524">
    <property type="term" value="F:ATP binding"/>
    <property type="evidence" value="ECO:0007669"/>
    <property type="project" value="UniProtKB-KW"/>
</dbReference>
<evidence type="ECO:0000256" key="4">
    <source>
        <dbReference type="ARBA" id="ARBA00022741"/>
    </source>
</evidence>
<evidence type="ECO:0000256" key="7">
    <source>
        <dbReference type="ARBA" id="ARBA00023136"/>
    </source>
</evidence>
<dbReference type="Proteomes" id="UP000231701">
    <property type="component" value="Chromosome"/>
</dbReference>
<dbReference type="Gene3D" id="1.20.1250.20">
    <property type="entry name" value="MFS general substrate transporter like domains"/>
    <property type="match status" value="1"/>
</dbReference>
<evidence type="ECO:0000313" key="9">
    <source>
        <dbReference type="EMBL" id="ATX79198.1"/>
    </source>
</evidence>
<dbReference type="EMBL" id="CP018799">
    <property type="protein sequence ID" value="ATX79198.1"/>
    <property type="molecule type" value="Genomic_DNA"/>
</dbReference>
<feature type="transmembrane region" description="Helical" evidence="8">
    <location>
        <begin position="49"/>
        <end position="67"/>
    </location>
</feature>
<evidence type="ECO:0000313" key="10">
    <source>
        <dbReference type="Proteomes" id="UP000231701"/>
    </source>
</evidence>
<evidence type="ECO:0000256" key="1">
    <source>
        <dbReference type="ARBA" id="ARBA00004141"/>
    </source>
</evidence>
<keyword evidence="7 8" id="KW-0472">Membrane</keyword>
<evidence type="ECO:0000256" key="6">
    <source>
        <dbReference type="ARBA" id="ARBA00022989"/>
    </source>
</evidence>
<comment type="similarity">
    <text evidence="8">Belongs to the ADP/ATP translocase tlc family.</text>
</comment>
<dbReference type="OrthoDB" id="1491866at2"/>
<feature type="transmembrane region" description="Helical" evidence="8">
    <location>
        <begin position="296"/>
        <end position="320"/>
    </location>
</feature>
<dbReference type="GO" id="GO:0016020">
    <property type="term" value="C:membrane"/>
    <property type="evidence" value="ECO:0007669"/>
    <property type="project" value="UniProtKB-SubCell"/>
</dbReference>
<feature type="transmembrane region" description="Helical" evidence="8">
    <location>
        <begin position="170"/>
        <end position="189"/>
    </location>
</feature>
<keyword evidence="10" id="KW-1185">Reference proteome</keyword>
<dbReference type="RefSeq" id="WP_100277119.1">
    <property type="nucleotide sequence ID" value="NZ_CP018799.1"/>
</dbReference>
<dbReference type="PANTHER" id="PTHR43596:SF1">
    <property type="entry name" value="ADP,ATP CARRIER PROTEIN"/>
    <property type="match status" value="1"/>
</dbReference>
<protein>
    <recommendedName>
        <fullName evidence="8">ADP,ATP carrier protein</fullName>
    </recommendedName>
</protein>
<dbReference type="AlphaFoldDB" id="A0A2K8KWG4"/>
<dbReference type="InterPro" id="IPR036259">
    <property type="entry name" value="MFS_trans_sf"/>
</dbReference>
<feature type="transmembrane region" description="Helical" evidence="8">
    <location>
        <begin position="262"/>
        <end position="284"/>
    </location>
</feature>
<feature type="transmembrane region" description="Helical" evidence="8">
    <location>
        <begin position="74"/>
        <end position="95"/>
    </location>
</feature>
<accession>A0A2K8KWG4</accession>
<keyword evidence="2 8" id="KW-0813">Transport</keyword>
<comment type="subcellular location">
    <subcellularLocation>
        <location evidence="1 8">Membrane</location>
        <topology evidence="1 8">Multi-pass membrane protein</topology>
    </subcellularLocation>
</comment>